<evidence type="ECO:0008006" key="5">
    <source>
        <dbReference type="Google" id="ProtNLM"/>
    </source>
</evidence>
<feature type="domain" description="Deacetylase PdaC" evidence="3">
    <location>
        <begin position="48"/>
        <end position="136"/>
    </location>
</feature>
<evidence type="ECO:0000256" key="1">
    <source>
        <dbReference type="SAM" id="SignalP"/>
    </source>
</evidence>
<organism evidence="4">
    <name type="scientific">uncultured Sulfurovum sp</name>
    <dbReference type="NCBI Taxonomy" id="269237"/>
    <lineage>
        <taxon>Bacteria</taxon>
        <taxon>Pseudomonadati</taxon>
        <taxon>Campylobacterota</taxon>
        <taxon>Epsilonproteobacteria</taxon>
        <taxon>Campylobacterales</taxon>
        <taxon>Sulfurovaceae</taxon>
        <taxon>Sulfurovum</taxon>
        <taxon>environmental samples</taxon>
    </lineage>
</organism>
<dbReference type="InterPro" id="IPR037126">
    <property type="entry name" value="PdaC/RsiV-like_sf"/>
</dbReference>
<evidence type="ECO:0000259" key="2">
    <source>
        <dbReference type="Pfam" id="PF11738"/>
    </source>
</evidence>
<feature type="signal peptide" evidence="1">
    <location>
        <begin position="1"/>
        <end position="19"/>
    </location>
</feature>
<reference evidence="4" key="1">
    <citation type="submission" date="2020-01" db="EMBL/GenBank/DDBJ databases">
        <authorList>
            <person name="Meier V. D."/>
            <person name="Meier V D."/>
        </authorList>
    </citation>
    <scope>NUCLEOTIDE SEQUENCE</scope>
    <source>
        <strain evidence="4">HLG_WM_MAG_06</strain>
    </source>
</reference>
<dbReference type="AlphaFoldDB" id="A0A6S6SP70"/>
<dbReference type="Pfam" id="PF11738">
    <property type="entry name" value="DUF3298"/>
    <property type="match status" value="1"/>
</dbReference>
<dbReference type="Pfam" id="PF13739">
    <property type="entry name" value="PdaC"/>
    <property type="match status" value="1"/>
</dbReference>
<keyword evidence="1" id="KW-0732">Signal</keyword>
<proteinExistence type="predicted"/>
<feature type="chain" id="PRO_5028350529" description="DUF3298 domain-containing protein" evidence="1">
    <location>
        <begin position="20"/>
        <end position="418"/>
    </location>
</feature>
<dbReference type="Gene3D" id="3.30.565.40">
    <property type="entry name" value="Fervidobacterium nodosum Rt17-B1 like"/>
    <property type="match status" value="1"/>
</dbReference>
<accession>A0A6S6SP70</accession>
<dbReference type="InterPro" id="IPR021729">
    <property type="entry name" value="DUF3298"/>
</dbReference>
<feature type="domain" description="DUF3298" evidence="2">
    <location>
        <begin position="155"/>
        <end position="233"/>
    </location>
</feature>
<protein>
    <recommendedName>
        <fullName evidence="5">DUF3298 domain-containing protein</fullName>
    </recommendedName>
</protein>
<dbReference type="InterPro" id="IPR025303">
    <property type="entry name" value="PdaC"/>
</dbReference>
<sequence>MNVKTLPLVLLFSLNTLVASNISSTIEKSSHKFCKNTLLNDESQKEVDFCMETKTKYPKVSSTNKTLEKHLRQAIEKELKAQNSPKSHVLKEIKEGNVGSAMGHESSLSLKVLSATDKTFTLEGSFYAYLGGAHGMGNTIFINYDTKTGKEITLEDVFVPNYKKKLKEIVEKEYRIQSHIKEDDNLQDKLDWFDNKFVLAEAIGFGEDGLHLAYNAYEIKSYAAGTTNIIVPYALLKSIIKPNGYLAPLAKAQKLSEGKVQHSFSDALSSMNLSAERISGSKLKLILQVSKDPYNYRMKANKGSISLSFPQLSSKSEVLSKSSQNIDKLMLYPKGHKIYNLSQKKNIVSEYLLVEGEVTKWTDEKERKIELILNMPENIDSLKVRYRMTVKNEKQFFNTPYKGTQGQQGFQNYDVEIR</sequence>
<gene>
    <name evidence="4" type="ORF">HELGO_WM14710</name>
</gene>
<name>A0A6S6SP70_9BACT</name>
<dbReference type="Gene3D" id="3.90.640.20">
    <property type="entry name" value="Heat-shock cognate protein, ATPase"/>
    <property type="match status" value="1"/>
</dbReference>
<evidence type="ECO:0000313" key="4">
    <source>
        <dbReference type="EMBL" id="CAA6805104.1"/>
    </source>
</evidence>
<evidence type="ECO:0000259" key="3">
    <source>
        <dbReference type="Pfam" id="PF13739"/>
    </source>
</evidence>
<dbReference type="EMBL" id="CACVAP010000046">
    <property type="protein sequence ID" value="CAA6805104.1"/>
    <property type="molecule type" value="Genomic_DNA"/>
</dbReference>